<dbReference type="InterPro" id="IPR007037">
    <property type="entry name" value="SIP_rossman_dom"/>
</dbReference>
<evidence type="ECO:0000313" key="2">
    <source>
        <dbReference type="EMBL" id="BBY65033.1"/>
    </source>
</evidence>
<gene>
    <name evidence="2" type="ORF">MHEL_32760</name>
</gene>
<name>A0A7I7T8B6_9MYCO</name>
<evidence type="ECO:0000313" key="3">
    <source>
        <dbReference type="Proteomes" id="UP000467148"/>
    </source>
</evidence>
<protein>
    <recommendedName>
        <fullName evidence="1">FAD-binding FR-type domain-containing protein</fullName>
    </recommendedName>
</protein>
<dbReference type="GO" id="GO:0016491">
    <property type="term" value="F:oxidoreductase activity"/>
    <property type="evidence" value="ECO:0007669"/>
    <property type="project" value="InterPro"/>
</dbReference>
<dbReference type="Proteomes" id="UP000467148">
    <property type="component" value="Chromosome"/>
</dbReference>
<dbReference type="EMBL" id="AP022596">
    <property type="protein sequence ID" value="BBY65033.1"/>
    <property type="molecule type" value="Genomic_DNA"/>
</dbReference>
<dbReference type="InterPro" id="IPR017927">
    <property type="entry name" value="FAD-bd_FR_type"/>
</dbReference>
<sequence length="239" mass="25757">MAPITARLSDLAADVLFTSVQINAVTELAPKYLKVTLGCEAFARAKWTPGDKLQLRPRRGSLAMRTYTPINWNTDEGSTDVIAYRHGDGPAVDWFNNAEAGAGAEIFGPSRSLDLGDTVARTIFVGDETSIGLAYALNHLDTEATYLYEATDPDALSAVLTALENIENTEVFAKAEDRGQLLEAIVQAAEGCSSSSLDLIVTGDAATVNAVRRSLKRRPDLTPRIKARAYWAHGRTGLS</sequence>
<evidence type="ECO:0000259" key="1">
    <source>
        <dbReference type="PROSITE" id="PS51384"/>
    </source>
</evidence>
<keyword evidence="3" id="KW-1185">Reference proteome</keyword>
<feature type="domain" description="FAD-binding FR-type" evidence="1">
    <location>
        <begin position="15"/>
        <end position="116"/>
    </location>
</feature>
<dbReference type="InterPro" id="IPR039261">
    <property type="entry name" value="FNR_nucleotide-bd"/>
</dbReference>
<reference evidence="2 3" key="1">
    <citation type="journal article" date="2019" name="Emerg. Microbes Infect.">
        <title>Comprehensive subspecies identification of 175 nontuberculous mycobacteria species based on 7547 genomic profiles.</title>
        <authorList>
            <person name="Matsumoto Y."/>
            <person name="Kinjo T."/>
            <person name="Motooka D."/>
            <person name="Nabeya D."/>
            <person name="Jung N."/>
            <person name="Uechi K."/>
            <person name="Horii T."/>
            <person name="Iida T."/>
            <person name="Fujita J."/>
            <person name="Nakamura S."/>
        </authorList>
    </citation>
    <scope>NUCLEOTIDE SEQUENCE [LARGE SCALE GENOMIC DNA]</scope>
    <source>
        <strain evidence="2 3">JCM 30396</strain>
    </source>
</reference>
<dbReference type="PROSITE" id="PS51384">
    <property type="entry name" value="FAD_FR"/>
    <property type="match status" value="1"/>
</dbReference>
<dbReference type="InterPro" id="IPR013113">
    <property type="entry name" value="SIP_FAD-bd"/>
</dbReference>
<dbReference type="SUPFAM" id="SSF63380">
    <property type="entry name" value="Riboflavin synthase domain-like"/>
    <property type="match status" value="1"/>
</dbReference>
<dbReference type="Gene3D" id="3.40.50.80">
    <property type="entry name" value="Nucleotide-binding domain of ferredoxin-NADP reductase (FNR) module"/>
    <property type="match status" value="1"/>
</dbReference>
<dbReference type="PANTHER" id="PTHR30157">
    <property type="entry name" value="FERRIC REDUCTASE, NADPH-DEPENDENT"/>
    <property type="match status" value="1"/>
</dbReference>
<dbReference type="InterPro" id="IPR017938">
    <property type="entry name" value="Riboflavin_synthase-like_b-brl"/>
</dbReference>
<dbReference type="Pfam" id="PF04954">
    <property type="entry name" value="SIP"/>
    <property type="match status" value="1"/>
</dbReference>
<dbReference type="Gene3D" id="2.40.30.10">
    <property type="entry name" value="Translation factors"/>
    <property type="match status" value="1"/>
</dbReference>
<accession>A0A7I7T8B6</accession>
<dbReference type="Pfam" id="PF08021">
    <property type="entry name" value="FAD_binding_9"/>
    <property type="match status" value="1"/>
</dbReference>
<dbReference type="InterPro" id="IPR039374">
    <property type="entry name" value="SIP_fam"/>
</dbReference>
<dbReference type="AlphaFoldDB" id="A0A7I7T8B6"/>
<dbReference type="RefSeq" id="WP_163749174.1">
    <property type="nucleotide sequence ID" value="NZ_AP022596.1"/>
</dbReference>
<dbReference type="KEGG" id="mhev:MHEL_32760"/>
<organism evidence="2 3">
    <name type="scientific">Mycolicibacterium helvum</name>
    <dbReference type="NCBI Taxonomy" id="1534349"/>
    <lineage>
        <taxon>Bacteria</taxon>
        <taxon>Bacillati</taxon>
        <taxon>Actinomycetota</taxon>
        <taxon>Actinomycetes</taxon>
        <taxon>Mycobacteriales</taxon>
        <taxon>Mycobacteriaceae</taxon>
        <taxon>Mycolicibacterium</taxon>
    </lineage>
</organism>
<proteinExistence type="predicted"/>
<dbReference type="PANTHER" id="PTHR30157:SF0">
    <property type="entry name" value="NADPH-DEPENDENT FERRIC-CHELATE REDUCTASE"/>
    <property type="match status" value="1"/>
</dbReference>